<dbReference type="OrthoDB" id="9801541at2"/>
<sequence length="86" mass="9601">MSNKITVPVQTPNGPVNKEGTIVEIRKSDEPWSTYELSDGTVVKVKQNLAQVIRIDGEYDQAGNPLYVTHLIPILLVETPESLRKK</sequence>
<evidence type="ECO:0000313" key="2">
    <source>
        <dbReference type="Proteomes" id="UP000297855"/>
    </source>
</evidence>
<proteinExistence type="predicted"/>
<dbReference type="EMBL" id="RQEV01000007">
    <property type="protein sequence ID" value="TGK20114.1"/>
    <property type="molecule type" value="Genomic_DNA"/>
</dbReference>
<reference evidence="1" key="1">
    <citation type="journal article" date="2019" name="PLoS Negl. Trop. Dis.">
        <title>Revisiting the worldwide diversity of Leptospira species in the environment.</title>
        <authorList>
            <person name="Vincent A.T."/>
            <person name="Schiettekatte O."/>
            <person name="Bourhy P."/>
            <person name="Veyrier F.J."/>
            <person name="Picardeau M."/>
        </authorList>
    </citation>
    <scope>NUCLEOTIDE SEQUENCE [LARGE SCALE GENOMIC DNA]</scope>
    <source>
        <strain evidence="1">SCS5</strain>
    </source>
</reference>
<gene>
    <name evidence="1" type="ORF">EHO61_06320</name>
</gene>
<organism evidence="1 2">
    <name type="scientific">Leptospira fluminis</name>
    <dbReference type="NCBI Taxonomy" id="2484979"/>
    <lineage>
        <taxon>Bacteria</taxon>
        <taxon>Pseudomonadati</taxon>
        <taxon>Spirochaetota</taxon>
        <taxon>Spirochaetia</taxon>
        <taxon>Leptospirales</taxon>
        <taxon>Leptospiraceae</taxon>
        <taxon>Leptospira</taxon>
    </lineage>
</organism>
<accession>A0A4R9GQX8</accession>
<keyword evidence="2" id="KW-1185">Reference proteome</keyword>
<dbReference type="Proteomes" id="UP000297855">
    <property type="component" value="Unassembled WGS sequence"/>
</dbReference>
<comment type="caution">
    <text evidence="1">The sequence shown here is derived from an EMBL/GenBank/DDBJ whole genome shotgun (WGS) entry which is preliminary data.</text>
</comment>
<evidence type="ECO:0000313" key="1">
    <source>
        <dbReference type="EMBL" id="TGK20114.1"/>
    </source>
</evidence>
<dbReference type="AlphaFoldDB" id="A0A4R9GQX8"/>
<protein>
    <submittedName>
        <fullName evidence="1">Uncharacterized protein</fullName>
    </submittedName>
</protein>
<name>A0A4R9GQX8_9LEPT</name>
<dbReference type="RefSeq" id="WP_135812779.1">
    <property type="nucleotide sequence ID" value="NZ_RQEV01000007.1"/>
</dbReference>